<organism evidence="1 2">
    <name type="scientific">Cuneatibacter caecimuris</name>
    <dbReference type="NCBI Taxonomy" id="1796618"/>
    <lineage>
        <taxon>Bacteria</taxon>
        <taxon>Bacillati</taxon>
        <taxon>Bacillota</taxon>
        <taxon>Clostridia</taxon>
        <taxon>Lachnospirales</taxon>
        <taxon>Lachnospiraceae</taxon>
        <taxon>Cuneatibacter</taxon>
    </lineage>
</organism>
<protein>
    <submittedName>
        <fullName evidence="1">Uncharacterized protein</fullName>
    </submittedName>
</protein>
<gene>
    <name evidence="1" type="ORF">EV209_1575</name>
</gene>
<reference evidence="1 2" key="1">
    <citation type="submission" date="2019-02" db="EMBL/GenBank/DDBJ databases">
        <title>Genomic Encyclopedia of Type Strains, Phase IV (KMG-IV): sequencing the most valuable type-strain genomes for metagenomic binning, comparative biology and taxonomic classification.</title>
        <authorList>
            <person name="Goeker M."/>
        </authorList>
    </citation>
    <scope>NUCLEOTIDE SEQUENCE [LARGE SCALE GENOMIC DNA]</scope>
    <source>
        <strain evidence="1 2">DSM 29486</strain>
    </source>
</reference>
<dbReference type="EMBL" id="SGXF01000002">
    <property type="protein sequence ID" value="RZT01134.1"/>
    <property type="molecule type" value="Genomic_DNA"/>
</dbReference>
<evidence type="ECO:0000313" key="1">
    <source>
        <dbReference type="EMBL" id="RZT01134.1"/>
    </source>
</evidence>
<sequence length="57" mass="6409">MGEGEYDAAPFHMLRQDRTDLLILWERAKVEGREISSAFGKITAAVSAKTGRDRKND</sequence>
<keyword evidence="2" id="KW-1185">Reference proteome</keyword>
<dbReference type="AlphaFoldDB" id="A0A4Q7PK88"/>
<proteinExistence type="predicted"/>
<evidence type="ECO:0000313" key="2">
    <source>
        <dbReference type="Proteomes" id="UP000292927"/>
    </source>
</evidence>
<dbReference type="RefSeq" id="WP_165388857.1">
    <property type="nucleotide sequence ID" value="NZ_SGXF01000002.1"/>
</dbReference>
<accession>A0A4Q7PK88</accession>
<name>A0A4Q7PK88_9FIRM</name>
<comment type="caution">
    <text evidence="1">The sequence shown here is derived from an EMBL/GenBank/DDBJ whole genome shotgun (WGS) entry which is preliminary data.</text>
</comment>
<dbReference type="Proteomes" id="UP000292927">
    <property type="component" value="Unassembled WGS sequence"/>
</dbReference>